<sequence length="301" mass="33157">MAKPRTIGGYAAAVTEGCERVLVTLLRGLGPWKDSVFLVGGLAPRYIITARPPKIPRHAGTGDVDVVVDIAMLTDTKAYQTLEENLRAMGFERAENEAGKKQSWRWRAEIEGGAIMIIEFLADSPELSGGRVTELPTEGNVTAINIPHASMVFDLHDKVEITAELLNGGGRATEIVRYADIVSFTCLKAFAFDHRAEPKDAHDLVYCIEHYEGGADALRATFRAAMEGPHEAVIHDALAKLRVRFVDPNPDESHLRDGPTAVSRFENDDAGPVEDEDARNRRILRQRRAADVMQNFLATLD</sequence>
<reference evidence="2 3" key="1">
    <citation type="submission" date="2017-11" db="EMBL/GenBank/DDBJ databases">
        <title>Complete genome sequence of Sphingomonas sp. Strain Cra20, a psychrotolerant potential plant growth promoting rhizobacteria.</title>
        <authorList>
            <person name="Luo Y."/>
        </authorList>
    </citation>
    <scope>NUCLEOTIDE SEQUENCE [LARGE SCALE GENOMIC DNA]</scope>
    <source>
        <strain evidence="2 3">Cra20</strain>
        <plasmid evidence="2 3">unnamed</plasmid>
    </source>
</reference>
<protein>
    <recommendedName>
        <fullName evidence="4">Antitoxin</fullName>
    </recommendedName>
</protein>
<organism evidence="2 3">
    <name type="scientific">Sphingomonas psychrotolerans</name>
    <dbReference type="NCBI Taxonomy" id="1327635"/>
    <lineage>
        <taxon>Bacteria</taxon>
        <taxon>Pseudomonadati</taxon>
        <taxon>Pseudomonadota</taxon>
        <taxon>Alphaproteobacteria</taxon>
        <taxon>Sphingomonadales</taxon>
        <taxon>Sphingomonadaceae</taxon>
        <taxon>Sphingomonas</taxon>
    </lineage>
</organism>
<evidence type="ECO:0008006" key="4">
    <source>
        <dbReference type="Google" id="ProtNLM"/>
    </source>
</evidence>
<dbReference type="Proteomes" id="UP000229081">
    <property type="component" value="Plasmid unnamed"/>
</dbReference>
<evidence type="ECO:0000313" key="2">
    <source>
        <dbReference type="EMBL" id="ATY34824.1"/>
    </source>
</evidence>
<proteinExistence type="predicted"/>
<dbReference type="OrthoDB" id="7585025at2"/>
<gene>
    <name evidence="2" type="ORF">CVN68_22160</name>
</gene>
<keyword evidence="3" id="KW-1185">Reference proteome</keyword>
<evidence type="ECO:0000256" key="1">
    <source>
        <dbReference type="SAM" id="MobiDB-lite"/>
    </source>
</evidence>
<feature type="region of interest" description="Disordered" evidence="1">
    <location>
        <begin position="250"/>
        <end position="276"/>
    </location>
</feature>
<name>A0A2K8MNQ8_9SPHN</name>
<dbReference type="AlphaFoldDB" id="A0A2K8MNQ8"/>
<dbReference type="KEGG" id="sphc:CVN68_22160"/>
<keyword evidence="2" id="KW-0614">Plasmid</keyword>
<evidence type="ECO:0000313" key="3">
    <source>
        <dbReference type="Proteomes" id="UP000229081"/>
    </source>
</evidence>
<accession>A0A2K8MNQ8</accession>
<dbReference type="RefSeq" id="WP_100284610.1">
    <property type="nucleotide sequence ID" value="NZ_CP024924.1"/>
</dbReference>
<dbReference type="EMBL" id="CP024924">
    <property type="protein sequence ID" value="ATY34824.1"/>
    <property type="molecule type" value="Genomic_DNA"/>
</dbReference>
<geneLocation type="plasmid" evidence="2 3">
    <name>unnamed</name>
</geneLocation>